<feature type="region of interest" description="Disordered" evidence="2">
    <location>
        <begin position="1"/>
        <end position="22"/>
    </location>
</feature>
<evidence type="ECO:0008006" key="8">
    <source>
        <dbReference type="Google" id="ProtNLM"/>
    </source>
</evidence>
<dbReference type="InterPro" id="IPR055412">
    <property type="entry name" value="UVB_sens_C"/>
</dbReference>
<name>A0A5J5BRZ6_9ASTE</name>
<evidence type="ECO:0000313" key="7">
    <source>
        <dbReference type="Proteomes" id="UP000325577"/>
    </source>
</evidence>
<evidence type="ECO:0000259" key="3">
    <source>
        <dbReference type="Pfam" id="PF04884"/>
    </source>
</evidence>
<accession>A0A5J5BRZ6</accession>
<feature type="domain" description="Protein root UVB sensitive 6 N-terminal" evidence="5">
    <location>
        <begin position="20"/>
        <end position="118"/>
    </location>
</feature>
<dbReference type="EMBL" id="CM018033">
    <property type="protein sequence ID" value="KAA8545406.1"/>
    <property type="molecule type" value="Genomic_DNA"/>
</dbReference>
<evidence type="ECO:0000256" key="1">
    <source>
        <dbReference type="ARBA" id="ARBA00007558"/>
    </source>
</evidence>
<dbReference type="Pfam" id="PF24162">
    <property type="entry name" value="RUS6_N"/>
    <property type="match status" value="1"/>
</dbReference>
<reference evidence="6 7" key="1">
    <citation type="submission" date="2019-09" db="EMBL/GenBank/DDBJ databases">
        <title>A chromosome-level genome assembly of the Chinese tupelo Nyssa sinensis.</title>
        <authorList>
            <person name="Yang X."/>
            <person name="Kang M."/>
            <person name="Yang Y."/>
            <person name="Xiong H."/>
            <person name="Wang M."/>
            <person name="Zhang Z."/>
            <person name="Wang Z."/>
            <person name="Wu H."/>
            <person name="Ma T."/>
            <person name="Liu J."/>
            <person name="Xi Z."/>
        </authorList>
    </citation>
    <scope>NUCLEOTIDE SEQUENCE [LARGE SCALE GENOMIC DNA]</scope>
    <source>
        <strain evidence="6">J267</strain>
        <tissue evidence="6">Leaf</tissue>
    </source>
</reference>
<feature type="compositionally biased region" description="Polar residues" evidence="2">
    <location>
        <begin position="9"/>
        <end position="22"/>
    </location>
</feature>
<proteinExistence type="inferred from homology"/>
<comment type="similarity">
    <text evidence="1">Belongs to the RUS1 family.</text>
</comment>
<feature type="domain" description="Root UVB sensitive protein C-terminal" evidence="4">
    <location>
        <begin position="355"/>
        <end position="508"/>
    </location>
</feature>
<evidence type="ECO:0000259" key="4">
    <source>
        <dbReference type="Pfam" id="PF24160"/>
    </source>
</evidence>
<dbReference type="Proteomes" id="UP000325577">
    <property type="component" value="Linkage Group LG10"/>
</dbReference>
<feature type="compositionally biased region" description="Low complexity" evidence="2">
    <location>
        <begin position="40"/>
        <end position="55"/>
    </location>
</feature>
<dbReference type="InterPro" id="IPR057404">
    <property type="entry name" value="RUS6_N"/>
</dbReference>
<dbReference type="InterPro" id="IPR006968">
    <property type="entry name" value="RUS_fam"/>
</dbReference>
<dbReference type="PANTHER" id="PTHR12770:SF20">
    <property type="entry name" value="PROTEIN ROOT UVB SENSITIVE 6"/>
    <property type="match status" value="1"/>
</dbReference>
<keyword evidence="7" id="KW-1185">Reference proteome</keyword>
<evidence type="ECO:0000259" key="5">
    <source>
        <dbReference type="Pfam" id="PF24162"/>
    </source>
</evidence>
<feature type="region of interest" description="Disordered" evidence="2">
    <location>
        <begin position="40"/>
        <end position="60"/>
    </location>
</feature>
<dbReference type="Pfam" id="PF24160">
    <property type="entry name" value="UVB_sens_C"/>
    <property type="match status" value="1"/>
</dbReference>
<dbReference type="Pfam" id="PF04884">
    <property type="entry name" value="UVB_sens_prot"/>
    <property type="match status" value="1"/>
</dbReference>
<dbReference type="OrthoDB" id="364779at2759"/>
<protein>
    <recommendedName>
        <fullName evidence="8">Protein root UVB sensitive 6</fullName>
    </recommendedName>
</protein>
<dbReference type="AlphaFoldDB" id="A0A5J5BRZ6"/>
<organism evidence="6 7">
    <name type="scientific">Nyssa sinensis</name>
    <dbReference type="NCBI Taxonomy" id="561372"/>
    <lineage>
        <taxon>Eukaryota</taxon>
        <taxon>Viridiplantae</taxon>
        <taxon>Streptophyta</taxon>
        <taxon>Embryophyta</taxon>
        <taxon>Tracheophyta</taxon>
        <taxon>Spermatophyta</taxon>
        <taxon>Magnoliopsida</taxon>
        <taxon>eudicotyledons</taxon>
        <taxon>Gunneridae</taxon>
        <taxon>Pentapetalae</taxon>
        <taxon>asterids</taxon>
        <taxon>Cornales</taxon>
        <taxon>Nyssaceae</taxon>
        <taxon>Nyssa</taxon>
    </lineage>
</organism>
<evidence type="ECO:0000313" key="6">
    <source>
        <dbReference type="EMBL" id="KAA8545406.1"/>
    </source>
</evidence>
<sequence>MPPMKLKQPPNSATQTLTGTTSQDARLLVRETLRISANLASSPPTLAPPSSLVPAESTGLRPQEANSGLVAEQFVDSSLRLICCEEIDGRRWKYFTENGGSKQFKKGSIRAVGLQTPRDPVDELMSFVRSYVVPEGFPDSVTPSYVPYMTWRALKHFFGGAMGVFTTQTLLNSVGVSRNRAAPGAVAINWILKDGAGRIGKMLFARQGKKFDYDLKQLRLTGDLLMELGAGVELATAAVPHLFLPLACAANVAKNVAAVTSTSTRTPIYKAFAKGENIGDVTAKGECVGNVADLLGTGLSILISKRNPSLVTTFSLLSCGYLLSSYQEVKAVVLHTLNRARFTVAVESFLKTGRVPTLQEGNMMESIFNFPWSKHRPIVLGPRFKDAFQDPNSYLAVEPVFEKERYIVTYNSSKGNIYALLKDQAKSDDILKAAFHAHVLLHIIHSSNKNQSSSQKHWENDHSNLMPTTADLEARIAESYKMVSALYGPFKSKATEQGWVMSESLLNPGRARLRELFN</sequence>
<dbReference type="PANTHER" id="PTHR12770">
    <property type="entry name" value="RUS1 FAMILY PROTEIN C16ORF58"/>
    <property type="match status" value="1"/>
</dbReference>
<evidence type="ECO:0000256" key="2">
    <source>
        <dbReference type="SAM" id="MobiDB-lite"/>
    </source>
</evidence>
<feature type="domain" description="Protein root UVB sensitive/RUS" evidence="3">
    <location>
        <begin position="122"/>
        <end position="352"/>
    </location>
</feature>
<dbReference type="InterPro" id="IPR054549">
    <property type="entry name" value="UVB_sens_RUS_dom"/>
</dbReference>
<gene>
    <name evidence="6" type="ORF">F0562_020190</name>
</gene>